<proteinExistence type="inferred from homology"/>
<evidence type="ECO:0000313" key="7">
    <source>
        <dbReference type="EMBL" id="OWZ14201.1"/>
    </source>
</evidence>
<comment type="caution">
    <text evidence="7">The sequence shown here is derived from an EMBL/GenBank/DDBJ whole genome shotgun (WGS) entry which is preliminary data.</text>
</comment>
<protein>
    <recommendedName>
        <fullName evidence="5">RxLR effector protein</fullName>
    </recommendedName>
</protein>
<evidence type="ECO:0000256" key="2">
    <source>
        <dbReference type="ARBA" id="ARBA00010400"/>
    </source>
</evidence>
<dbReference type="Pfam" id="PF16810">
    <property type="entry name" value="RXLR"/>
    <property type="match status" value="1"/>
</dbReference>
<name>A0A225W8Z6_9STRA</name>
<keyword evidence="3 5" id="KW-0964">Secreted</keyword>
<dbReference type="OrthoDB" id="126513at2759"/>
<comment type="subcellular location">
    <subcellularLocation>
        <location evidence="1 5">Secreted</location>
    </subcellularLocation>
</comment>
<feature type="signal peptide" evidence="5">
    <location>
        <begin position="1"/>
        <end position="22"/>
    </location>
</feature>
<organism evidence="7 8">
    <name type="scientific">Phytophthora megakarya</name>
    <dbReference type="NCBI Taxonomy" id="4795"/>
    <lineage>
        <taxon>Eukaryota</taxon>
        <taxon>Sar</taxon>
        <taxon>Stramenopiles</taxon>
        <taxon>Oomycota</taxon>
        <taxon>Peronosporomycetes</taxon>
        <taxon>Peronosporales</taxon>
        <taxon>Peronosporaceae</taxon>
        <taxon>Phytophthora</taxon>
    </lineage>
</organism>
<evidence type="ECO:0000256" key="6">
    <source>
        <dbReference type="SAM" id="MobiDB-lite"/>
    </source>
</evidence>
<keyword evidence="4 5" id="KW-0732">Signal</keyword>
<comment type="similarity">
    <text evidence="2 5">Belongs to the RxLR effector family.</text>
</comment>
<feature type="chain" id="PRO_5012759279" description="RxLR effector protein" evidence="5">
    <location>
        <begin position="23"/>
        <end position="72"/>
    </location>
</feature>
<accession>A0A225W8Z6</accession>
<reference evidence="8" key="1">
    <citation type="submission" date="2017-03" db="EMBL/GenBank/DDBJ databases">
        <title>Phytopthora megakarya and P. palmivora, two closely related causual agents of cacao black pod achieved similar genome size and gene model numbers by different mechanisms.</title>
        <authorList>
            <person name="Ali S."/>
            <person name="Shao J."/>
            <person name="Larry D.J."/>
            <person name="Kronmiller B."/>
            <person name="Shen D."/>
            <person name="Strem M.D."/>
            <person name="Melnick R.L."/>
            <person name="Guiltinan M.J."/>
            <person name="Tyler B.M."/>
            <person name="Meinhardt L.W."/>
            <person name="Bailey B.A."/>
        </authorList>
    </citation>
    <scope>NUCLEOTIDE SEQUENCE [LARGE SCALE GENOMIC DNA]</scope>
    <source>
        <strain evidence="8">zdho120</strain>
    </source>
</reference>
<feature type="region of interest" description="Disordered" evidence="6">
    <location>
        <begin position="32"/>
        <end position="72"/>
    </location>
</feature>
<dbReference type="EMBL" id="NBNE01001392">
    <property type="protein sequence ID" value="OWZ14201.1"/>
    <property type="molecule type" value="Genomic_DNA"/>
</dbReference>
<dbReference type="InterPro" id="IPR031825">
    <property type="entry name" value="RXLR"/>
</dbReference>
<comment type="domain">
    <text evidence="5">The RxLR-dEER motif acts to carry the protein into the host cell cytoplasm through binding to cell surface phosphatidylinositol-3-phosphate.</text>
</comment>
<comment type="function">
    <text evidence="5">Effector that suppresses plant defense responses during pathogen infection.</text>
</comment>
<evidence type="ECO:0000256" key="3">
    <source>
        <dbReference type="ARBA" id="ARBA00022525"/>
    </source>
</evidence>
<gene>
    <name evidence="7" type="ORF">PHMEG_00012358</name>
</gene>
<evidence type="ECO:0000313" key="8">
    <source>
        <dbReference type="Proteomes" id="UP000198211"/>
    </source>
</evidence>
<evidence type="ECO:0000256" key="4">
    <source>
        <dbReference type="ARBA" id="ARBA00022729"/>
    </source>
</evidence>
<evidence type="ECO:0000256" key="1">
    <source>
        <dbReference type="ARBA" id="ARBA00004613"/>
    </source>
</evidence>
<evidence type="ECO:0000256" key="5">
    <source>
        <dbReference type="RuleBase" id="RU367124"/>
    </source>
</evidence>
<sequence>MHLSQVLVVGAASFLFASEAIAVAMDSNHVKTPTVERDDPNQRLLRSYSKPVEDDSDDFDDSDDLDSLDDTE</sequence>
<dbReference type="Proteomes" id="UP000198211">
    <property type="component" value="Unassembled WGS sequence"/>
</dbReference>
<dbReference type="AlphaFoldDB" id="A0A225W8Z6"/>
<keyword evidence="8" id="KW-1185">Reference proteome</keyword>
<feature type="compositionally biased region" description="Acidic residues" evidence="6">
    <location>
        <begin position="54"/>
        <end position="72"/>
    </location>
</feature>